<keyword evidence="3" id="KW-0862">Zinc</keyword>
<dbReference type="GeneID" id="5654666"/>
<sequence>MTPTHPTIAHERGGQSSSAVRSITPAVPTTPLGRGAATFVRSGEQAPPQLLVHPAALTALEADTDSAGAAAALDGERSGRRQGPLRTGPSEPVSARVFSVTPSRSTGVASALLNSAANGFLGAAASGGTAGATLSNYSGKSFGGVSTRNQNRCSHCKVAEEVLYRCPCGLARYCCTTCQQAHWPFHEAVCCHAVRALRPPTRHCDWCRTPSQTLRQCGCGFAYYCDMHCQRADWPYHCIVCSTETSTALATALVGGRALRARHEAATQTAHWQISVPVIRPTGRGDGTTAAENATGMSVHLHATLRERHSRSDSDGEDNAFSGSCTRASLAAASDAEATPPKSPRRCSHVRATSEHGSQVGVNSGSGAFAAFHQSRETPVHASSYADPGGRTPTSTQPAIAGGDMGAGQYGVWFAGVNSRSTLSHHHATGTLYKSRHINTSAAQQHRHNPLREGSRAGGSQSPRLSQAGEPDHGAAGASLQNQHHQSSLLTDHHSHAGPASQSELFHGSLSAVAGPAIRDQPGVVTFLVASRHIVEREEVSARAALFRKFRLGCAGLQMRVLGKREEEERMAILKDEVLWCVLTGHPAWKKLMHELQRFHEVR</sequence>
<dbReference type="KEGG" id="lma:LMJF_33_2420"/>
<protein>
    <recommendedName>
        <fullName evidence="6">MYND-type domain-containing protein</fullName>
    </recommendedName>
</protein>
<evidence type="ECO:0000256" key="5">
    <source>
        <dbReference type="SAM" id="MobiDB-lite"/>
    </source>
</evidence>
<proteinExistence type="predicted"/>
<keyword evidence="8" id="KW-1185">Reference proteome</keyword>
<organism evidence="7 8">
    <name type="scientific">Leishmania major</name>
    <dbReference type="NCBI Taxonomy" id="5664"/>
    <lineage>
        <taxon>Eukaryota</taxon>
        <taxon>Discoba</taxon>
        <taxon>Euglenozoa</taxon>
        <taxon>Kinetoplastea</taxon>
        <taxon>Metakinetoplastina</taxon>
        <taxon>Trypanosomatida</taxon>
        <taxon>Trypanosomatidae</taxon>
        <taxon>Leishmaniinae</taxon>
        <taxon>Leishmania</taxon>
    </lineage>
</organism>
<evidence type="ECO:0000259" key="6">
    <source>
        <dbReference type="PROSITE" id="PS50865"/>
    </source>
</evidence>
<dbReference type="InParanoid" id="Q4Q3U5"/>
<feature type="region of interest" description="Disordered" evidence="5">
    <location>
        <begin position="1"/>
        <end position="31"/>
    </location>
</feature>
<dbReference type="VEuPathDB" id="TriTrypDB:LmjF.33.2420"/>
<dbReference type="OMA" id="PCGLARY"/>
<reference evidence="7 8" key="2">
    <citation type="journal article" date="2011" name="Genome Res.">
        <title>Chromosome and gene copy number variation allow major structural change between species and strains of Leishmania.</title>
        <authorList>
            <person name="Rogers M.B."/>
            <person name="Hilley J.D."/>
            <person name="Dickens N.J."/>
            <person name="Wilkes J."/>
            <person name="Bates P.A."/>
            <person name="Depledge D.P."/>
            <person name="Harris D."/>
            <person name="Her Y."/>
            <person name="Herzyk P."/>
            <person name="Imamura H."/>
            <person name="Otto T.D."/>
            <person name="Sanders M."/>
            <person name="Seeger K."/>
            <person name="Dujardin J.C."/>
            <person name="Berriman M."/>
            <person name="Smith D.F."/>
            <person name="Hertz-Fowler C."/>
            <person name="Mottram J.C."/>
        </authorList>
    </citation>
    <scope>NUCLEOTIDE SEQUENCE [LARGE SCALE GENOMIC DNA]</scope>
    <source>
        <strain evidence="8">MHOM/IL/81/Friedlin</strain>
    </source>
</reference>
<evidence type="ECO:0000256" key="4">
    <source>
        <dbReference type="PROSITE-ProRule" id="PRU00134"/>
    </source>
</evidence>
<dbReference type="GO" id="GO:0008270">
    <property type="term" value="F:zinc ion binding"/>
    <property type="evidence" value="ECO:0007669"/>
    <property type="project" value="UniProtKB-KW"/>
</dbReference>
<dbReference type="VEuPathDB" id="TriTrypDB:LMJLV39_330035000"/>
<dbReference type="VEuPathDB" id="TriTrypDB:LMJSD75_330034300"/>
<accession>Q4Q3U5</accession>
<dbReference type="STRING" id="5664.Q4Q3U5"/>
<feature type="compositionally biased region" description="Polar residues" evidence="5">
    <location>
        <begin position="479"/>
        <end position="490"/>
    </location>
</feature>
<feature type="region of interest" description="Disordered" evidence="5">
    <location>
        <begin position="332"/>
        <end position="403"/>
    </location>
</feature>
<dbReference type="InterPro" id="IPR002893">
    <property type="entry name" value="Znf_MYND"/>
</dbReference>
<dbReference type="Proteomes" id="UP000000542">
    <property type="component" value="Chromosome 33"/>
</dbReference>
<evidence type="ECO:0000313" key="8">
    <source>
        <dbReference type="Proteomes" id="UP000000542"/>
    </source>
</evidence>
<feature type="compositionally biased region" description="Polar residues" evidence="5">
    <location>
        <begin position="355"/>
        <end position="366"/>
    </location>
</feature>
<gene>
    <name evidence="7" type="ORF">LMJF_33_2420</name>
</gene>
<evidence type="ECO:0000313" key="7">
    <source>
        <dbReference type="EMBL" id="CAJ06667.1"/>
    </source>
</evidence>
<dbReference type="AlphaFoldDB" id="Q4Q3U5"/>
<evidence type="ECO:0000256" key="2">
    <source>
        <dbReference type="ARBA" id="ARBA00022771"/>
    </source>
</evidence>
<name>Q4Q3U5_LEIMA</name>
<keyword evidence="1" id="KW-0479">Metal-binding</keyword>
<dbReference type="EMBL" id="FR796429">
    <property type="protein sequence ID" value="CAJ06667.1"/>
    <property type="molecule type" value="Genomic_DNA"/>
</dbReference>
<dbReference type="HOGENOM" id="CLU_453055_0_0_1"/>
<dbReference type="VEuPathDB" id="TriTrypDB:LMJFC_330037300"/>
<dbReference type="Pfam" id="PF01753">
    <property type="entry name" value="zf-MYND"/>
    <property type="match status" value="2"/>
</dbReference>
<dbReference type="SUPFAM" id="SSF144232">
    <property type="entry name" value="HIT/MYND zinc finger-like"/>
    <property type="match status" value="1"/>
</dbReference>
<feature type="domain" description="MYND-type" evidence="6">
    <location>
        <begin position="153"/>
        <end position="190"/>
    </location>
</feature>
<dbReference type="Gene3D" id="6.10.140.2220">
    <property type="match status" value="1"/>
</dbReference>
<keyword evidence="2 4" id="KW-0863">Zinc-finger</keyword>
<feature type="region of interest" description="Disordered" evidence="5">
    <location>
        <begin position="67"/>
        <end position="93"/>
    </location>
</feature>
<feature type="region of interest" description="Disordered" evidence="5">
    <location>
        <begin position="441"/>
        <end position="502"/>
    </location>
</feature>
<feature type="domain" description="MYND-type" evidence="6">
    <location>
        <begin position="204"/>
        <end position="241"/>
    </location>
</feature>
<dbReference type="PROSITE" id="PS50865">
    <property type="entry name" value="ZF_MYND_2"/>
    <property type="match status" value="2"/>
</dbReference>
<dbReference type="RefSeq" id="XP_001686003.1">
    <property type="nucleotide sequence ID" value="XM_001685951.1"/>
</dbReference>
<reference evidence="7 8" key="1">
    <citation type="journal article" date="2005" name="Science">
        <title>The genome of the kinetoplastid parasite, Leishmania major.</title>
        <authorList>
            <person name="Ivens A.C."/>
            <person name="Peacock C.S."/>
            <person name="Worthey E.A."/>
            <person name="Murphy L."/>
            <person name="Aggarwal G."/>
            <person name="Berriman M."/>
            <person name="Sisk E."/>
            <person name="Rajandream M.A."/>
            <person name="Adlem E."/>
            <person name="Aert R."/>
            <person name="Anupama A."/>
            <person name="Apostolou Z."/>
            <person name="Attipoe P."/>
            <person name="Bason N."/>
            <person name="Bauser C."/>
            <person name="Beck A."/>
            <person name="Beverley S.M."/>
            <person name="Bianchettin G."/>
            <person name="Borzym K."/>
            <person name="Bothe G."/>
            <person name="Bruschi C.V."/>
            <person name="Collins M."/>
            <person name="Cadag E."/>
            <person name="Ciarloni L."/>
            <person name="Clayton C."/>
            <person name="Coulson R.M."/>
            <person name="Cronin A."/>
            <person name="Cruz A.K."/>
            <person name="Davies R.M."/>
            <person name="De Gaudenzi J."/>
            <person name="Dobson D.E."/>
            <person name="Duesterhoeft A."/>
            <person name="Fazelina G."/>
            <person name="Fosker N."/>
            <person name="Frasch A.C."/>
            <person name="Fraser A."/>
            <person name="Fuchs M."/>
            <person name="Gabel C."/>
            <person name="Goble A."/>
            <person name="Goffeau A."/>
            <person name="Harris D."/>
            <person name="Hertz-Fowler C."/>
            <person name="Hilbert H."/>
            <person name="Horn D."/>
            <person name="Huang Y."/>
            <person name="Klages S."/>
            <person name="Knights A."/>
            <person name="Kube M."/>
            <person name="Larke N."/>
            <person name="Litvin L."/>
            <person name="Lord A."/>
            <person name="Louie T."/>
            <person name="Marra M."/>
            <person name="Masuy D."/>
            <person name="Matthews K."/>
            <person name="Michaeli S."/>
            <person name="Mottram J.C."/>
            <person name="Muller-Auer S."/>
            <person name="Munden H."/>
            <person name="Nelson S."/>
            <person name="Norbertczak H."/>
            <person name="Oliver K."/>
            <person name="O'neil S."/>
            <person name="Pentony M."/>
            <person name="Pohl T.M."/>
            <person name="Price C."/>
            <person name="Purnelle B."/>
            <person name="Quail M.A."/>
            <person name="Rabbinowitsch E."/>
            <person name="Reinhardt R."/>
            <person name="Rieger M."/>
            <person name="Rinta J."/>
            <person name="Robben J."/>
            <person name="Robertson L."/>
            <person name="Ruiz J.C."/>
            <person name="Rutter S."/>
            <person name="Saunders D."/>
            <person name="Schafer M."/>
            <person name="Schein J."/>
            <person name="Schwartz D.C."/>
            <person name="Seeger K."/>
            <person name="Seyler A."/>
            <person name="Sharp S."/>
            <person name="Shin H."/>
            <person name="Sivam D."/>
            <person name="Squares R."/>
            <person name="Squares S."/>
            <person name="Tosato V."/>
            <person name="Vogt C."/>
            <person name="Volckaert G."/>
            <person name="Wambutt R."/>
            <person name="Warren T."/>
            <person name="Wedler H."/>
            <person name="Woodward J."/>
            <person name="Zhou S."/>
            <person name="Zimmermann W."/>
            <person name="Smith D.F."/>
            <person name="Blackwell J.M."/>
            <person name="Stuart K.D."/>
            <person name="Barrell B."/>
            <person name="Myler P.J."/>
        </authorList>
    </citation>
    <scope>NUCLEOTIDE SEQUENCE [LARGE SCALE GENOMIC DNA]</scope>
    <source>
        <strain evidence="8">MHOM/IL/81/Friedlin</strain>
    </source>
</reference>
<evidence type="ECO:0000256" key="1">
    <source>
        <dbReference type="ARBA" id="ARBA00022723"/>
    </source>
</evidence>
<evidence type="ECO:0000256" key="3">
    <source>
        <dbReference type="ARBA" id="ARBA00022833"/>
    </source>
</evidence>